<dbReference type="InParanoid" id="A0A1Z5R1B3"/>
<evidence type="ECO:0000256" key="2">
    <source>
        <dbReference type="ARBA" id="ARBA00022690"/>
    </source>
</evidence>
<evidence type="ECO:0000256" key="1">
    <source>
        <dbReference type="ARBA" id="ARBA00008210"/>
    </source>
</evidence>
<name>A0A1Z5R1B3_SORBI</name>
<dbReference type="PANTHER" id="PTHR33091:SF37">
    <property type="entry name" value="SUBTILISIN-CHYMOTRYPSIN INHIBITOR CI-1B"/>
    <property type="match status" value="1"/>
</dbReference>
<dbReference type="OMA" id="MTHDFRP"/>
<reference evidence="5" key="2">
    <citation type="journal article" date="2018" name="Plant J.">
        <title>The Sorghum bicolor reference genome: improved assembly, gene annotations, a transcriptome atlas, and signatures of genome organization.</title>
        <authorList>
            <person name="McCormick R.F."/>
            <person name="Truong S.K."/>
            <person name="Sreedasyam A."/>
            <person name="Jenkins J."/>
            <person name="Shu S."/>
            <person name="Sims D."/>
            <person name="Kennedy M."/>
            <person name="Amirebrahimi M."/>
            <person name="Weers B.D."/>
            <person name="McKinley B."/>
            <person name="Mattison A."/>
            <person name="Morishige D.T."/>
            <person name="Grimwood J."/>
            <person name="Schmutz J."/>
            <person name="Mullet J.E."/>
        </authorList>
    </citation>
    <scope>NUCLEOTIDE SEQUENCE [LARGE SCALE GENOMIC DNA]</scope>
    <source>
        <strain evidence="5">cv. BTx623</strain>
    </source>
</reference>
<evidence type="ECO:0000313" key="4">
    <source>
        <dbReference type="EMBL" id="OQU77215.1"/>
    </source>
</evidence>
<dbReference type="Gene3D" id="3.30.10.10">
    <property type="entry name" value="Trypsin Inhibitor V, subunit A"/>
    <property type="match status" value="2"/>
</dbReference>
<dbReference type="Gramene" id="OQU77215">
    <property type="protein sequence ID" value="OQU77215"/>
    <property type="gene ID" value="SORBI_3009G010150"/>
</dbReference>
<organism evidence="4 5">
    <name type="scientific">Sorghum bicolor</name>
    <name type="common">Sorghum</name>
    <name type="synonym">Sorghum vulgare</name>
    <dbReference type="NCBI Taxonomy" id="4558"/>
    <lineage>
        <taxon>Eukaryota</taxon>
        <taxon>Viridiplantae</taxon>
        <taxon>Streptophyta</taxon>
        <taxon>Embryophyta</taxon>
        <taxon>Tracheophyta</taxon>
        <taxon>Spermatophyta</taxon>
        <taxon>Magnoliopsida</taxon>
        <taxon>Liliopsida</taxon>
        <taxon>Poales</taxon>
        <taxon>Poaceae</taxon>
        <taxon>PACMAD clade</taxon>
        <taxon>Panicoideae</taxon>
        <taxon>Andropogonodae</taxon>
        <taxon>Andropogoneae</taxon>
        <taxon>Sorghinae</taxon>
        <taxon>Sorghum</taxon>
    </lineage>
</organism>
<dbReference type="GO" id="GO:0009611">
    <property type="term" value="P:response to wounding"/>
    <property type="evidence" value="ECO:0007669"/>
    <property type="project" value="InterPro"/>
</dbReference>
<keyword evidence="2" id="KW-0646">Protease inhibitor</keyword>
<dbReference type="InterPro" id="IPR036354">
    <property type="entry name" value="Prot_inh_pot1_sf"/>
</dbReference>
<sequence length="135" mass="14942">MSSTTGVQSTGGVWSWPNIIGFTMEDAMIIILRDKPDADIVFLPVGSPVTTNDFRPNRVRIFLDTIVSPPRETQKKTCWPEFVGLSITQAVPSILKDMPNAEIEVLALGSPMTHDFRPNRVRIFVDTVAQTPMVG</sequence>
<keyword evidence="5" id="KW-1185">Reference proteome</keyword>
<keyword evidence="3" id="KW-0722">Serine protease inhibitor</keyword>
<dbReference type="PANTHER" id="PTHR33091">
    <property type="entry name" value="PROTEIN, PUTATIVE, EXPRESSED-RELATED"/>
    <property type="match status" value="1"/>
</dbReference>
<reference evidence="4 5" key="1">
    <citation type="journal article" date="2009" name="Nature">
        <title>The Sorghum bicolor genome and the diversification of grasses.</title>
        <authorList>
            <person name="Paterson A.H."/>
            <person name="Bowers J.E."/>
            <person name="Bruggmann R."/>
            <person name="Dubchak I."/>
            <person name="Grimwood J."/>
            <person name="Gundlach H."/>
            <person name="Haberer G."/>
            <person name="Hellsten U."/>
            <person name="Mitros T."/>
            <person name="Poliakov A."/>
            <person name="Schmutz J."/>
            <person name="Spannagl M."/>
            <person name="Tang H."/>
            <person name="Wang X."/>
            <person name="Wicker T."/>
            <person name="Bharti A.K."/>
            <person name="Chapman J."/>
            <person name="Feltus F.A."/>
            <person name="Gowik U."/>
            <person name="Grigoriev I.V."/>
            <person name="Lyons E."/>
            <person name="Maher C.A."/>
            <person name="Martis M."/>
            <person name="Narechania A."/>
            <person name="Otillar R.P."/>
            <person name="Penning B.W."/>
            <person name="Salamov A.A."/>
            <person name="Wang Y."/>
            <person name="Zhang L."/>
            <person name="Carpita N.C."/>
            <person name="Freeling M."/>
            <person name="Gingle A.R."/>
            <person name="Hash C.T."/>
            <person name="Keller B."/>
            <person name="Klein P."/>
            <person name="Kresovich S."/>
            <person name="McCann M.C."/>
            <person name="Ming R."/>
            <person name="Peterson D.G."/>
            <person name="Mehboob-ur-Rahman"/>
            <person name="Ware D."/>
            <person name="Westhoff P."/>
            <person name="Mayer K.F."/>
            <person name="Messing J."/>
            <person name="Rokhsar D.S."/>
        </authorList>
    </citation>
    <scope>NUCLEOTIDE SEQUENCE [LARGE SCALE GENOMIC DNA]</scope>
    <source>
        <strain evidence="5">cv. BTx623</strain>
    </source>
</reference>
<dbReference type="EMBL" id="CM000768">
    <property type="protein sequence ID" value="OQU77215.1"/>
    <property type="molecule type" value="Genomic_DNA"/>
</dbReference>
<evidence type="ECO:0000313" key="5">
    <source>
        <dbReference type="Proteomes" id="UP000000768"/>
    </source>
</evidence>
<proteinExistence type="inferred from homology"/>
<dbReference type="InterPro" id="IPR000864">
    <property type="entry name" value="Prot_inh_pot1"/>
</dbReference>
<dbReference type="Pfam" id="PF00280">
    <property type="entry name" value="potato_inhibit"/>
    <property type="match status" value="2"/>
</dbReference>
<comment type="similarity">
    <text evidence="1">Belongs to the protease inhibitor I13 (potato type I serine protease inhibitor) family.</text>
</comment>
<dbReference type="eggNOG" id="ENOG502R3R2">
    <property type="taxonomic scope" value="Eukaryota"/>
</dbReference>
<accession>A0A1Z5R1B3</accession>
<dbReference type="GO" id="GO:0004867">
    <property type="term" value="F:serine-type endopeptidase inhibitor activity"/>
    <property type="evidence" value="ECO:0007669"/>
    <property type="project" value="UniProtKB-KW"/>
</dbReference>
<dbReference type="AlphaFoldDB" id="A0A1Z5R1B3"/>
<protein>
    <submittedName>
        <fullName evidence="4">Uncharacterized protein</fullName>
    </submittedName>
</protein>
<dbReference type="Proteomes" id="UP000000768">
    <property type="component" value="Chromosome 9"/>
</dbReference>
<gene>
    <name evidence="4" type="ORF">SORBI_3009G010150</name>
</gene>
<evidence type="ECO:0000256" key="3">
    <source>
        <dbReference type="ARBA" id="ARBA00022900"/>
    </source>
</evidence>
<dbReference type="PRINTS" id="PR00292">
    <property type="entry name" value="POTATOINHBTR"/>
</dbReference>
<dbReference type="SUPFAM" id="SSF54654">
    <property type="entry name" value="CI-2 family of serine protease inhibitors"/>
    <property type="match status" value="2"/>
</dbReference>